<dbReference type="EMBL" id="AZEG01000006">
    <property type="protein sequence ID" value="KRL38185.1"/>
    <property type="molecule type" value="Genomic_DNA"/>
</dbReference>
<dbReference type="Proteomes" id="UP000051155">
    <property type="component" value="Unassembled WGS sequence"/>
</dbReference>
<proteinExistence type="predicted"/>
<dbReference type="Pfam" id="PF07992">
    <property type="entry name" value="Pyr_redox_2"/>
    <property type="match status" value="1"/>
</dbReference>
<dbReference type="CDD" id="cd03026">
    <property type="entry name" value="AhpF_NTD_C"/>
    <property type="match status" value="1"/>
</dbReference>
<dbReference type="CDD" id="cd02974">
    <property type="entry name" value="AhpF_NTD_N"/>
    <property type="match status" value="1"/>
</dbReference>
<dbReference type="PRINTS" id="PR00469">
    <property type="entry name" value="PNDRDTASEII"/>
</dbReference>
<comment type="caution">
    <text evidence="7">The sequence shown here is derived from an EMBL/GenBank/DDBJ whole genome shotgun (WGS) entry which is preliminary data.</text>
</comment>
<comment type="cofactor">
    <cofactor evidence="1">
        <name>FAD</name>
        <dbReference type="ChEBI" id="CHEBI:57692"/>
    </cofactor>
</comment>
<dbReference type="GO" id="GO:0016491">
    <property type="term" value="F:oxidoreductase activity"/>
    <property type="evidence" value="ECO:0007669"/>
    <property type="project" value="UniProtKB-KW"/>
</dbReference>
<dbReference type="RefSeq" id="WP_057736399.1">
    <property type="nucleotide sequence ID" value="NZ_AZEG01000006.1"/>
</dbReference>
<evidence type="ECO:0000256" key="1">
    <source>
        <dbReference type="ARBA" id="ARBA00001974"/>
    </source>
</evidence>
<evidence type="ECO:0000256" key="3">
    <source>
        <dbReference type="ARBA" id="ARBA00022630"/>
    </source>
</evidence>
<dbReference type="InterPro" id="IPR050097">
    <property type="entry name" value="Ferredoxin-NADP_redctase_2"/>
</dbReference>
<evidence type="ECO:0000256" key="2">
    <source>
        <dbReference type="ARBA" id="ARBA00011738"/>
    </source>
</evidence>
<comment type="subunit">
    <text evidence="2">Homodimer.</text>
</comment>
<dbReference type="OrthoDB" id="9806179at2"/>
<evidence type="ECO:0000259" key="5">
    <source>
        <dbReference type="Pfam" id="PF07992"/>
    </source>
</evidence>
<evidence type="ECO:0000256" key="4">
    <source>
        <dbReference type="ARBA" id="ARBA00023002"/>
    </source>
</evidence>
<evidence type="ECO:0000313" key="8">
    <source>
        <dbReference type="Proteomes" id="UP000051155"/>
    </source>
</evidence>
<dbReference type="InterPro" id="IPR044142">
    <property type="entry name" value="AhpF_NTD_N"/>
</dbReference>
<dbReference type="Pfam" id="PF13192">
    <property type="entry name" value="Thioredoxin_3"/>
    <property type="match status" value="1"/>
</dbReference>
<dbReference type="AlphaFoldDB" id="A0A0R1Q0E7"/>
<accession>A0A0R1Q0E7</accession>
<dbReference type="STRING" id="1423812.FD20_GL002138"/>
<evidence type="ECO:0000259" key="6">
    <source>
        <dbReference type="Pfam" id="PF13192"/>
    </source>
</evidence>
<evidence type="ECO:0000313" key="7">
    <source>
        <dbReference type="EMBL" id="KRL38185.1"/>
    </source>
</evidence>
<sequence>MAEKHIYDTVIIGAGPAGLSAGIYAGRATLDTLIIENDQVGGQVTTTSVVWNYPAVEKIDGTALMNKMQEQAVYFGAEITRDNVEAYDFDGDVKVVHGSKKDYYCRSVILATGAKPRKLGFQGEDEFKGRGVAYCSTCDGELFSGMQVFVVGGGYAAAEEADYLTRYARHVTVIVREAEFTCAPLTAARALNNPKVDVKFNTELAAVSGDNYLTSAHFVDNKTGKETVYHVPVNEQTFGVFIYVGTQPATKGFTEYIDCDEHGYVKVDACQKTSTDGVFAAGDVVAKPLRQIVTAAADGASAATAAEHYVTEQKQRLNIPVHPAVDKQKQPRKVLGQATDLDTKAEEKSVQHQGEWFNSDLQKQLQSVFSKLKSDVVLLHLDDGSSKSQELGGFAKEFAELDTHIHYELKHVAASKGQRLPALSILDAEQNSLGISFSGIPTGHELNSLVLALYNVAGPGQAIDSALEERIKKLPKTKIEIGIALTCHFCPDVVSACQHMAVLNSNVSAEMIDLQMFPELRTEKHIMSVPATIINDGDVIFGSQTLEQLVAACEKVAAI</sequence>
<dbReference type="InterPro" id="IPR023753">
    <property type="entry name" value="FAD/NAD-binding_dom"/>
</dbReference>
<dbReference type="PANTHER" id="PTHR48105">
    <property type="entry name" value="THIOREDOXIN REDUCTASE 1-RELATED-RELATED"/>
    <property type="match status" value="1"/>
</dbReference>
<organism evidence="7 8">
    <name type="scientific">Liquorilactobacillus uvarum DSM 19971</name>
    <dbReference type="NCBI Taxonomy" id="1423812"/>
    <lineage>
        <taxon>Bacteria</taxon>
        <taxon>Bacillati</taxon>
        <taxon>Bacillota</taxon>
        <taxon>Bacilli</taxon>
        <taxon>Lactobacillales</taxon>
        <taxon>Lactobacillaceae</taxon>
        <taxon>Liquorilactobacillus</taxon>
    </lineage>
</organism>
<keyword evidence="4" id="KW-0560">Oxidoreductase</keyword>
<dbReference type="InterPro" id="IPR036249">
    <property type="entry name" value="Thioredoxin-like_sf"/>
</dbReference>
<feature type="domain" description="FAD/NAD(P)-binding" evidence="5">
    <location>
        <begin position="7"/>
        <end position="299"/>
    </location>
</feature>
<dbReference type="InterPro" id="IPR044141">
    <property type="entry name" value="AhpF_NTD_C"/>
</dbReference>
<gene>
    <name evidence="7" type="ORF">FD20_GL002138</name>
</gene>
<reference evidence="7 8" key="1">
    <citation type="journal article" date="2015" name="Genome Announc.">
        <title>Expanding the biotechnology potential of lactobacilli through comparative genomics of 213 strains and associated genera.</title>
        <authorList>
            <person name="Sun Z."/>
            <person name="Harris H.M."/>
            <person name="McCann A."/>
            <person name="Guo C."/>
            <person name="Argimon S."/>
            <person name="Zhang W."/>
            <person name="Yang X."/>
            <person name="Jeffery I.B."/>
            <person name="Cooney J.C."/>
            <person name="Kagawa T.F."/>
            <person name="Liu W."/>
            <person name="Song Y."/>
            <person name="Salvetti E."/>
            <person name="Wrobel A."/>
            <person name="Rasinkangas P."/>
            <person name="Parkhill J."/>
            <person name="Rea M.C."/>
            <person name="O'Sullivan O."/>
            <person name="Ritari J."/>
            <person name="Douillard F.P."/>
            <person name="Paul Ross R."/>
            <person name="Yang R."/>
            <person name="Briner A.E."/>
            <person name="Felis G.E."/>
            <person name="de Vos W.M."/>
            <person name="Barrangou R."/>
            <person name="Klaenhammer T.R."/>
            <person name="Caufield P.W."/>
            <person name="Cui Y."/>
            <person name="Zhang H."/>
            <person name="O'Toole P.W."/>
        </authorList>
    </citation>
    <scope>NUCLEOTIDE SEQUENCE [LARGE SCALE GENOMIC DNA]</scope>
    <source>
        <strain evidence="7 8">DSM 19971</strain>
    </source>
</reference>
<name>A0A0R1Q0E7_9LACO</name>
<dbReference type="InterPro" id="IPR036188">
    <property type="entry name" value="FAD/NAD-bd_sf"/>
</dbReference>
<dbReference type="PRINTS" id="PR00368">
    <property type="entry name" value="FADPNR"/>
</dbReference>
<keyword evidence="3" id="KW-0285">Flavoprotein</keyword>
<dbReference type="SUPFAM" id="SSF52833">
    <property type="entry name" value="Thioredoxin-like"/>
    <property type="match status" value="2"/>
</dbReference>
<dbReference type="SUPFAM" id="SSF51905">
    <property type="entry name" value="FAD/NAD(P)-binding domain"/>
    <property type="match status" value="1"/>
</dbReference>
<keyword evidence="8" id="KW-1185">Reference proteome</keyword>
<dbReference type="InterPro" id="IPR012336">
    <property type="entry name" value="Thioredoxin-like_fold"/>
</dbReference>
<protein>
    <submittedName>
        <fullName evidence="7">FAD-dependent pyridine nucleotide-disulfide oxidoreductase</fullName>
    </submittedName>
</protein>
<dbReference type="Gene3D" id="3.40.30.80">
    <property type="match status" value="1"/>
</dbReference>
<dbReference type="Gene3D" id="3.50.50.60">
    <property type="entry name" value="FAD/NAD(P)-binding domain"/>
    <property type="match status" value="2"/>
</dbReference>
<dbReference type="PATRIC" id="fig|1423812.3.peg.2269"/>
<feature type="domain" description="Thioredoxin-like fold" evidence="6">
    <location>
        <begin position="478"/>
        <end position="548"/>
    </location>
</feature>